<feature type="domain" description="Glucose-methanol-choline oxidoreductase C-terminal" evidence="8">
    <location>
        <begin position="414"/>
        <end position="539"/>
    </location>
</feature>
<feature type="compositionally biased region" description="Pro residues" evidence="6">
    <location>
        <begin position="559"/>
        <end position="573"/>
    </location>
</feature>
<dbReference type="InterPro" id="IPR051473">
    <property type="entry name" value="P2Ox-like"/>
</dbReference>
<keyword evidence="10" id="KW-1185">Reference proteome</keyword>
<dbReference type="SUPFAM" id="SSF51905">
    <property type="entry name" value="FAD/NAD(P)-binding domain"/>
    <property type="match status" value="1"/>
</dbReference>
<comment type="similarity">
    <text evidence="2">Belongs to the GMC oxidoreductase family.</text>
</comment>
<dbReference type="PANTHER" id="PTHR42784">
    <property type="entry name" value="PYRANOSE 2-OXIDASE"/>
    <property type="match status" value="1"/>
</dbReference>
<dbReference type="InterPro" id="IPR006076">
    <property type="entry name" value="FAD-dep_OxRdtase"/>
</dbReference>
<dbReference type="InterPro" id="IPR007867">
    <property type="entry name" value="GMC_OxRtase_C"/>
</dbReference>
<reference evidence="10" key="1">
    <citation type="journal article" date="2019" name="Int. J. Syst. Evol. Microbiol.">
        <title>The Global Catalogue of Microorganisms (GCM) 10K type strain sequencing project: providing services to taxonomists for standard genome sequencing and annotation.</title>
        <authorList>
            <consortium name="The Broad Institute Genomics Platform"/>
            <consortium name="The Broad Institute Genome Sequencing Center for Infectious Disease"/>
            <person name="Wu L."/>
            <person name="Ma J."/>
        </authorList>
    </citation>
    <scope>NUCLEOTIDE SEQUENCE [LARGE SCALE GENOMIC DNA]</scope>
    <source>
        <strain evidence="10">KCTC 15012</strain>
    </source>
</reference>
<dbReference type="EMBL" id="JBHUIY010000061">
    <property type="protein sequence ID" value="MFD2235657.1"/>
    <property type="molecule type" value="Genomic_DNA"/>
</dbReference>
<evidence type="ECO:0000256" key="3">
    <source>
        <dbReference type="ARBA" id="ARBA00022630"/>
    </source>
</evidence>
<feature type="region of interest" description="Disordered" evidence="6">
    <location>
        <begin position="553"/>
        <end position="573"/>
    </location>
</feature>
<evidence type="ECO:0000313" key="10">
    <source>
        <dbReference type="Proteomes" id="UP001597296"/>
    </source>
</evidence>
<sequence>MILDARDLPAGQTLTADLCLVGAGAVGIAMALELAGSGLSVILLESGGFGREEDSQALYRGAVTDPARHSPLDRYRERRLGGSTTTWGGRSMPLDPIDFEPRPAIPHSGWPIGPADLAPFYPRANRLVEAGAFAYTAETAFDRTLRPMIPGFASPHFTTNTLERFSCPTDFGRRYRHKLEQAADLRVLLHANVVHIALSDGGERVEALEVRTLQGGAFRVAAGRFVLATGGLETVRLLLASHDRAPAGIGNHHDLVGRFYMCHLAGTIGRLRIDGPPFSAWNGYDIADDGTYCRRRIALRPDVQRELGLGNVIARLHHPRITDPSHRNGALSLLYLARAFIPYEYGKRLHGGEAVGLADRLRHLGNVAGDLPATIGFMLHLLRDRRLAERKFPSIVIRSRANLFSLDFHAEQQPDPASRVTLGHERDALGLPRLVVDWRYGRGDVDTVSRTLALFAVDIAASCVGRFDYDPDQVESEMTRYGAYGGHHIGVARMSDSPRQGVVDRDGRVHGIANLHLAGSAVFPTSSQANPTLTAIALGLRLAHHLRDRAAVPAGTTPAPAPPSSAPPSGVPA</sequence>
<evidence type="ECO:0000256" key="4">
    <source>
        <dbReference type="ARBA" id="ARBA00022827"/>
    </source>
</evidence>
<evidence type="ECO:0000313" key="9">
    <source>
        <dbReference type="EMBL" id="MFD2235657.1"/>
    </source>
</evidence>
<evidence type="ECO:0000256" key="1">
    <source>
        <dbReference type="ARBA" id="ARBA00001974"/>
    </source>
</evidence>
<feature type="domain" description="FAD dependent oxidoreductase" evidence="7">
    <location>
        <begin position="17"/>
        <end position="232"/>
    </location>
</feature>
<keyword evidence="4" id="KW-0274">FAD</keyword>
<comment type="caution">
    <text evidence="9">The sequence shown here is derived from an EMBL/GenBank/DDBJ whole genome shotgun (WGS) entry which is preliminary data.</text>
</comment>
<evidence type="ECO:0000259" key="8">
    <source>
        <dbReference type="Pfam" id="PF05199"/>
    </source>
</evidence>
<evidence type="ECO:0000256" key="6">
    <source>
        <dbReference type="SAM" id="MobiDB-lite"/>
    </source>
</evidence>
<gene>
    <name evidence="9" type="ORF">ACFSNB_17805</name>
</gene>
<name>A0ABW5CFP1_9PROT</name>
<keyword evidence="5" id="KW-0560">Oxidoreductase</keyword>
<comment type="cofactor">
    <cofactor evidence="1">
        <name>FAD</name>
        <dbReference type="ChEBI" id="CHEBI:57692"/>
    </cofactor>
</comment>
<dbReference type="Gene3D" id="3.50.50.60">
    <property type="entry name" value="FAD/NAD(P)-binding domain"/>
    <property type="match status" value="2"/>
</dbReference>
<dbReference type="Pfam" id="PF05199">
    <property type="entry name" value="GMC_oxred_C"/>
    <property type="match status" value="1"/>
</dbReference>
<evidence type="ECO:0000259" key="7">
    <source>
        <dbReference type="Pfam" id="PF01266"/>
    </source>
</evidence>
<organism evidence="9 10">
    <name type="scientific">Phaeospirillum tilakii</name>
    <dbReference type="NCBI Taxonomy" id="741673"/>
    <lineage>
        <taxon>Bacteria</taxon>
        <taxon>Pseudomonadati</taxon>
        <taxon>Pseudomonadota</taxon>
        <taxon>Alphaproteobacteria</taxon>
        <taxon>Rhodospirillales</taxon>
        <taxon>Rhodospirillaceae</taxon>
        <taxon>Phaeospirillum</taxon>
    </lineage>
</organism>
<dbReference type="Proteomes" id="UP001597296">
    <property type="component" value="Unassembled WGS sequence"/>
</dbReference>
<dbReference type="Pfam" id="PF01266">
    <property type="entry name" value="DAO"/>
    <property type="match status" value="1"/>
</dbReference>
<dbReference type="InterPro" id="IPR036188">
    <property type="entry name" value="FAD/NAD-bd_sf"/>
</dbReference>
<dbReference type="RefSeq" id="WP_377319036.1">
    <property type="nucleotide sequence ID" value="NZ_JBHUIY010000061.1"/>
</dbReference>
<proteinExistence type="inferred from homology"/>
<evidence type="ECO:0000256" key="2">
    <source>
        <dbReference type="ARBA" id="ARBA00010790"/>
    </source>
</evidence>
<accession>A0ABW5CFP1</accession>
<dbReference type="PANTHER" id="PTHR42784:SF1">
    <property type="entry name" value="PYRANOSE 2-OXIDASE"/>
    <property type="match status" value="1"/>
</dbReference>
<evidence type="ECO:0000256" key="5">
    <source>
        <dbReference type="ARBA" id="ARBA00023002"/>
    </source>
</evidence>
<keyword evidence="3" id="KW-0285">Flavoprotein</keyword>
<protein>
    <submittedName>
        <fullName evidence="9">FAD-dependent oxidoreductase</fullName>
    </submittedName>
</protein>